<evidence type="ECO:0000256" key="3">
    <source>
        <dbReference type="ARBA" id="ARBA00023141"/>
    </source>
</evidence>
<evidence type="ECO:0000256" key="4">
    <source>
        <dbReference type="HAMAP-Rule" id="MF_00222"/>
    </source>
</evidence>
<comment type="subunit">
    <text evidence="4">Homodimer.</text>
</comment>
<dbReference type="OrthoDB" id="9792692at2"/>
<gene>
    <name evidence="4" type="primary">aroE</name>
    <name evidence="7" type="ORF">AW736_14635</name>
</gene>
<dbReference type="InterPro" id="IPR036291">
    <property type="entry name" value="NAD(P)-bd_dom_sf"/>
</dbReference>
<evidence type="ECO:0000256" key="1">
    <source>
        <dbReference type="ARBA" id="ARBA00004871"/>
    </source>
</evidence>
<feature type="binding site" evidence="4">
    <location>
        <position position="247"/>
    </location>
    <ligand>
        <name>shikimate</name>
        <dbReference type="ChEBI" id="CHEBI:36208"/>
    </ligand>
</feature>
<evidence type="ECO:0000313" key="7">
    <source>
        <dbReference type="EMBL" id="OAM89187.1"/>
    </source>
</evidence>
<dbReference type="Pfam" id="PF08501">
    <property type="entry name" value="Shikimate_dh_N"/>
    <property type="match status" value="1"/>
</dbReference>
<feature type="active site" description="Proton acceptor" evidence="4">
    <location>
        <position position="87"/>
    </location>
</feature>
<keyword evidence="2 4" id="KW-0560">Oxidoreductase</keyword>
<name>A0A178IIV7_9BACT</name>
<dbReference type="InterPro" id="IPR022893">
    <property type="entry name" value="Shikimate_DH_fam"/>
</dbReference>
<comment type="similarity">
    <text evidence="4">Belongs to the shikimate dehydrogenase family.</text>
</comment>
<comment type="catalytic activity">
    <reaction evidence="4">
        <text>shikimate + NADP(+) = 3-dehydroshikimate + NADPH + H(+)</text>
        <dbReference type="Rhea" id="RHEA:17737"/>
        <dbReference type="ChEBI" id="CHEBI:15378"/>
        <dbReference type="ChEBI" id="CHEBI:16630"/>
        <dbReference type="ChEBI" id="CHEBI:36208"/>
        <dbReference type="ChEBI" id="CHEBI:57783"/>
        <dbReference type="ChEBI" id="CHEBI:58349"/>
        <dbReference type="EC" id="1.1.1.25"/>
    </reaction>
</comment>
<reference evidence="7 8" key="1">
    <citation type="submission" date="2016-01" db="EMBL/GenBank/DDBJ databases">
        <title>High potential of lignocellulose degradation of a new Verrucomicrobia species.</title>
        <authorList>
            <person name="Wang Y."/>
            <person name="Shi Y."/>
            <person name="Qiu Z."/>
            <person name="Liu S."/>
            <person name="Yang H."/>
        </authorList>
    </citation>
    <scope>NUCLEOTIDE SEQUENCE [LARGE SCALE GENOMIC DNA]</scope>
    <source>
        <strain evidence="7 8">TSB47</strain>
    </source>
</reference>
<dbReference type="SUPFAM" id="SSF53223">
    <property type="entry name" value="Aminoacid dehydrogenase-like, N-terminal domain"/>
    <property type="match status" value="1"/>
</dbReference>
<dbReference type="GO" id="GO:0009423">
    <property type="term" value="P:chorismate biosynthetic process"/>
    <property type="evidence" value="ECO:0007669"/>
    <property type="project" value="UniProtKB-UniRule"/>
</dbReference>
<keyword evidence="3 4" id="KW-0057">Aromatic amino acid biosynthesis</keyword>
<dbReference type="PANTHER" id="PTHR21089">
    <property type="entry name" value="SHIKIMATE DEHYDROGENASE"/>
    <property type="match status" value="1"/>
</dbReference>
<proteinExistence type="inferred from homology"/>
<protein>
    <recommendedName>
        <fullName evidence="4">Shikimate dehydrogenase (NADP(+))</fullName>
        <shortName evidence="4">SDH</shortName>
        <ecNumber evidence="4">1.1.1.25</ecNumber>
    </recommendedName>
</protein>
<dbReference type="UniPathway" id="UPA00053">
    <property type="reaction ID" value="UER00087"/>
</dbReference>
<dbReference type="EMBL" id="LRRQ01000103">
    <property type="protein sequence ID" value="OAM89187.1"/>
    <property type="molecule type" value="Genomic_DNA"/>
</dbReference>
<dbReference type="Gene3D" id="3.40.50.10860">
    <property type="entry name" value="Leucine Dehydrogenase, chain A, domain 1"/>
    <property type="match status" value="1"/>
</dbReference>
<dbReference type="GO" id="GO:0019632">
    <property type="term" value="P:shikimate metabolic process"/>
    <property type="evidence" value="ECO:0007669"/>
    <property type="project" value="TreeGrafter"/>
</dbReference>
<dbReference type="GO" id="GO:0008652">
    <property type="term" value="P:amino acid biosynthetic process"/>
    <property type="evidence" value="ECO:0007669"/>
    <property type="project" value="UniProtKB-KW"/>
</dbReference>
<keyword evidence="8" id="KW-1185">Reference proteome</keyword>
<dbReference type="GO" id="GO:0009073">
    <property type="term" value="P:aromatic amino acid family biosynthetic process"/>
    <property type="evidence" value="ECO:0007669"/>
    <property type="project" value="UniProtKB-KW"/>
</dbReference>
<dbReference type="Gene3D" id="3.40.50.720">
    <property type="entry name" value="NAD(P)-binding Rossmann-like Domain"/>
    <property type="match status" value="1"/>
</dbReference>
<evidence type="ECO:0000256" key="2">
    <source>
        <dbReference type="ARBA" id="ARBA00023002"/>
    </source>
</evidence>
<dbReference type="Proteomes" id="UP000078486">
    <property type="component" value="Unassembled WGS sequence"/>
</dbReference>
<dbReference type="Pfam" id="PF18317">
    <property type="entry name" value="SDH_C"/>
    <property type="match status" value="1"/>
</dbReference>
<sequence>MDTVFTLQDLRDWNRPGTSLAVLGHPIKHSLSPAMHNAALAEMARADSRFSDWRYHRFDIPPDDLPAALELLHRKKFLGVNLTVPHKILAFDLVAEVDPAARPIGAINTLHWTPAGWRGHNTDGYGLATAIRETLARELAGAPVILLGAGGAARGAAVECLQRRCASLWIANRTRANLDALLAALRPLAGAGTIPLHGFNPATPPDGIPAAALVINATSAGLRDSDPAPLDLARLACRPAGVFDMIYNPPQTRLLAQAAALGLPAANGLAMLVHQGVRALEIWTGKPPPVEPMRRAAGQM</sequence>
<feature type="binding site" evidence="4">
    <location>
        <position position="275"/>
    </location>
    <ligand>
        <name>shikimate</name>
        <dbReference type="ChEBI" id="CHEBI:36208"/>
    </ligand>
</feature>
<feature type="binding site" evidence="4">
    <location>
        <begin position="30"/>
        <end position="32"/>
    </location>
    <ligand>
        <name>shikimate</name>
        <dbReference type="ChEBI" id="CHEBI:36208"/>
    </ligand>
</feature>
<dbReference type="InterPro" id="IPR041121">
    <property type="entry name" value="SDH_C"/>
</dbReference>
<evidence type="ECO:0000313" key="8">
    <source>
        <dbReference type="Proteomes" id="UP000078486"/>
    </source>
</evidence>
<feature type="domain" description="SDH C-terminal" evidence="6">
    <location>
        <begin position="268"/>
        <end position="297"/>
    </location>
</feature>
<dbReference type="STRING" id="1184151.AW736_14635"/>
<comment type="caution">
    <text evidence="4">Lacks conserved residue(s) required for the propagation of feature annotation.</text>
</comment>
<comment type="pathway">
    <text evidence="1 4">Metabolic intermediate biosynthesis; chorismate biosynthesis; chorismate from D-erythrose 4-phosphate and phosphoenolpyruvate: step 4/7.</text>
</comment>
<dbReference type="InterPro" id="IPR013708">
    <property type="entry name" value="Shikimate_DH-bd_N"/>
</dbReference>
<dbReference type="PANTHER" id="PTHR21089:SF1">
    <property type="entry name" value="BIFUNCTIONAL 3-DEHYDROQUINATE DEHYDRATASE_SHIKIMATE DEHYDROGENASE, CHLOROPLASTIC"/>
    <property type="match status" value="1"/>
</dbReference>
<dbReference type="EC" id="1.1.1.25" evidence="4"/>
<accession>A0A178IIV7</accession>
<feature type="binding site" evidence="4">
    <location>
        <position position="123"/>
    </location>
    <ligand>
        <name>shikimate</name>
        <dbReference type="ChEBI" id="CHEBI:36208"/>
    </ligand>
</feature>
<keyword evidence="4" id="KW-0521">NADP</keyword>
<dbReference type="RefSeq" id="WP_068770914.1">
    <property type="nucleotide sequence ID" value="NZ_CP109796.1"/>
</dbReference>
<evidence type="ECO:0000259" key="5">
    <source>
        <dbReference type="Pfam" id="PF08501"/>
    </source>
</evidence>
<keyword evidence="4" id="KW-0028">Amino-acid biosynthesis</keyword>
<dbReference type="AlphaFoldDB" id="A0A178IIV7"/>
<evidence type="ECO:0000259" key="6">
    <source>
        <dbReference type="Pfam" id="PF18317"/>
    </source>
</evidence>
<feature type="binding site" evidence="4">
    <location>
        <position position="108"/>
    </location>
    <ligand>
        <name>shikimate</name>
        <dbReference type="ChEBI" id="CHEBI:36208"/>
    </ligand>
</feature>
<feature type="domain" description="Shikimate dehydrogenase substrate binding N-terminal" evidence="5">
    <location>
        <begin position="22"/>
        <end position="110"/>
    </location>
</feature>
<dbReference type="InterPro" id="IPR046346">
    <property type="entry name" value="Aminoacid_DH-like_N_sf"/>
</dbReference>
<dbReference type="SUPFAM" id="SSF51735">
    <property type="entry name" value="NAD(P)-binding Rossmann-fold domains"/>
    <property type="match status" value="1"/>
</dbReference>
<feature type="binding site" evidence="4">
    <location>
        <position position="268"/>
    </location>
    <ligand>
        <name>NADP(+)</name>
        <dbReference type="ChEBI" id="CHEBI:58349"/>
    </ligand>
</feature>
<feature type="binding site" evidence="4">
    <location>
        <begin position="148"/>
        <end position="152"/>
    </location>
    <ligand>
        <name>NADP(+)</name>
        <dbReference type="ChEBI" id="CHEBI:58349"/>
    </ligand>
</feature>
<comment type="function">
    <text evidence="4">Involved in the biosynthesis of the chorismate, which leads to the biosynthesis of aromatic amino acids. Catalyzes the reversible NADPH linked reduction of 3-dehydroshikimate (DHSA) to yield shikimate (SA).</text>
</comment>
<feature type="binding site" evidence="4">
    <location>
        <position position="83"/>
    </location>
    <ligand>
        <name>shikimate</name>
        <dbReference type="ChEBI" id="CHEBI:36208"/>
    </ligand>
</feature>
<organism evidence="7 8">
    <name type="scientific">Termitidicoccus mucosus</name>
    <dbReference type="NCBI Taxonomy" id="1184151"/>
    <lineage>
        <taxon>Bacteria</taxon>
        <taxon>Pseudomonadati</taxon>
        <taxon>Verrucomicrobiota</taxon>
        <taxon>Opitutia</taxon>
        <taxon>Opitutales</taxon>
        <taxon>Opitutaceae</taxon>
        <taxon>Termitidicoccus</taxon>
    </lineage>
</organism>
<comment type="caution">
    <text evidence="7">The sequence shown here is derived from an EMBL/GenBank/DDBJ whole genome shotgun (WGS) entry which is preliminary data.</text>
</comment>
<feature type="binding site" evidence="4">
    <location>
        <position position="245"/>
    </location>
    <ligand>
        <name>NADP(+)</name>
        <dbReference type="ChEBI" id="CHEBI:58349"/>
    </ligand>
</feature>
<dbReference type="HAMAP" id="MF_00222">
    <property type="entry name" value="Shikimate_DH_AroE"/>
    <property type="match status" value="1"/>
</dbReference>
<dbReference type="GO" id="GO:0004764">
    <property type="term" value="F:shikimate 3-dehydrogenase (NADP+) activity"/>
    <property type="evidence" value="ECO:0007669"/>
    <property type="project" value="UniProtKB-UniRule"/>
</dbReference>